<protein>
    <submittedName>
        <fullName evidence="3">N-carbamoyl-L-amino-acid hydrolase</fullName>
    </submittedName>
</protein>
<keyword evidence="1 3" id="KW-0378">Hydrolase</keyword>
<evidence type="ECO:0000313" key="4">
    <source>
        <dbReference type="Proteomes" id="UP000198531"/>
    </source>
</evidence>
<name>A0A1I6J772_9EURY</name>
<dbReference type="NCBIfam" id="TIGR01879">
    <property type="entry name" value="hydantase"/>
    <property type="match status" value="1"/>
</dbReference>
<evidence type="ECO:0000313" key="3">
    <source>
        <dbReference type="EMBL" id="SFR74843.1"/>
    </source>
</evidence>
<sequence>MNVSEERLRDDIEANAAFGELETDEGRGRTVLTGTDANAGARDHFVSRLEDAGLDVRVDAVGTIVGRWTPDSADPDAAPVAAGSHLDSVPEGGIFDGPLGVYAALESVRAMQEAETELARPVDVVSFTEEEGQRFAGGLLGSSVAAGVRSVEDALALTDDEGTTLESALESMGYRGDDAVDASEWDSWLELHVEQGTRLEDAGVPVGVVTDVTGIFHCQVEIVGEANHAGSTPMPGRRDALAAASELVLDVESTAQHLVETESESAVGTVGKLDVSPNATNVIPGRARLGIDIRDVEADSISRLTGRVRDTCERLERERDVETTFEVELDVSPTPLAERCCDAIRAGADAFELDAMDLFSGAAHDTMHVADATDAGMLFSPSRDGISHNPREWTDWDDCADATRALAGGIRELASE</sequence>
<dbReference type="SUPFAM" id="SSF55031">
    <property type="entry name" value="Bacterial exopeptidase dimerisation domain"/>
    <property type="match status" value="1"/>
</dbReference>
<dbReference type="Proteomes" id="UP000198531">
    <property type="component" value="Unassembled WGS sequence"/>
</dbReference>
<dbReference type="Pfam" id="PF07687">
    <property type="entry name" value="M20_dimer"/>
    <property type="match status" value="1"/>
</dbReference>
<dbReference type="Pfam" id="PF01546">
    <property type="entry name" value="Peptidase_M20"/>
    <property type="match status" value="1"/>
</dbReference>
<dbReference type="GO" id="GO:0016813">
    <property type="term" value="F:hydrolase activity, acting on carbon-nitrogen (but not peptide) bonds, in linear amidines"/>
    <property type="evidence" value="ECO:0007669"/>
    <property type="project" value="InterPro"/>
</dbReference>
<dbReference type="PANTHER" id="PTHR32494:SF5">
    <property type="entry name" value="ALLANTOATE AMIDOHYDROLASE"/>
    <property type="match status" value="1"/>
</dbReference>
<dbReference type="STRING" id="553469.SAMN04487947_4151"/>
<evidence type="ECO:0000256" key="1">
    <source>
        <dbReference type="ARBA" id="ARBA00022801"/>
    </source>
</evidence>
<keyword evidence="4" id="KW-1185">Reference proteome</keyword>
<dbReference type="PIRSF" id="PIRSF001235">
    <property type="entry name" value="Amidase_carbamoylase"/>
    <property type="match status" value="1"/>
</dbReference>
<dbReference type="RefSeq" id="WP_089811262.1">
    <property type="nucleotide sequence ID" value="NZ_FOYT01000006.1"/>
</dbReference>
<dbReference type="InterPro" id="IPR036264">
    <property type="entry name" value="Bact_exopeptidase_dim_dom"/>
</dbReference>
<dbReference type="EMBL" id="FOYT01000006">
    <property type="protein sequence ID" value="SFR74843.1"/>
    <property type="molecule type" value="Genomic_DNA"/>
</dbReference>
<evidence type="ECO:0000259" key="2">
    <source>
        <dbReference type="Pfam" id="PF07687"/>
    </source>
</evidence>
<feature type="domain" description="Peptidase M20 dimerisation" evidence="2">
    <location>
        <begin position="214"/>
        <end position="317"/>
    </location>
</feature>
<gene>
    <name evidence="3" type="ORF">SAMN04487947_4151</name>
</gene>
<dbReference type="SUPFAM" id="SSF53187">
    <property type="entry name" value="Zn-dependent exopeptidases"/>
    <property type="match status" value="1"/>
</dbReference>
<dbReference type="Gene3D" id="3.30.70.360">
    <property type="match status" value="1"/>
</dbReference>
<dbReference type="InterPro" id="IPR002933">
    <property type="entry name" value="Peptidase_M20"/>
</dbReference>
<organism evidence="3 4">
    <name type="scientific">Halogeometricum rufum</name>
    <dbReference type="NCBI Taxonomy" id="553469"/>
    <lineage>
        <taxon>Archaea</taxon>
        <taxon>Methanobacteriati</taxon>
        <taxon>Methanobacteriota</taxon>
        <taxon>Stenosarchaea group</taxon>
        <taxon>Halobacteria</taxon>
        <taxon>Halobacteriales</taxon>
        <taxon>Haloferacaceae</taxon>
        <taxon>Halogeometricum</taxon>
    </lineage>
</organism>
<dbReference type="OrthoDB" id="35906at2157"/>
<dbReference type="InterPro" id="IPR010158">
    <property type="entry name" value="Amidase_Cbmase"/>
</dbReference>
<dbReference type="InterPro" id="IPR011650">
    <property type="entry name" value="Peptidase_M20_dimer"/>
</dbReference>
<accession>A0A1I6J772</accession>
<proteinExistence type="predicted"/>
<reference evidence="4" key="1">
    <citation type="submission" date="2016-10" db="EMBL/GenBank/DDBJ databases">
        <authorList>
            <person name="Varghese N."/>
            <person name="Submissions S."/>
        </authorList>
    </citation>
    <scope>NUCLEOTIDE SEQUENCE [LARGE SCALE GENOMIC DNA]</scope>
    <source>
        <strain evidence="4">CGMCC 1.7736</strain>
    </source>
</reference>
<dbReference type="AlphaFoldDB" id="A0A1I6J772"/>
<dbReference type="Gene3D" id="3.40.630.10">
    <property type="entry name" value="Zn peptidases"/>
    <property type="match status" value="1"/>
</dbReference>
<dbReference type="PANTHER" id="PTHR32494">
    <property type="entry name" value="ALLANTOATE DEIMINASE-RELATED"/>
    <property type="match status" value="1"/>
</dbReference>
<dbReference type="CDD" id="cd03884">
    <property type="entry name" value="M20_bAS"/>
    <property type="match status" value="1"/>
</dbReference>